<protein>
    <submittedName>
        <fullName evidence="2">Uncharacterized protein</fullName>
    </submittedName>
</protein>
<comment type="caution">
    <text evidence="2">The sequence shown here is derived from an EMBL/GenBank/DDBJ whole genome shotgun (WGS) entry which is preliminary data.</text>
</comment>
<keyword evidence="1" id="KW-0175">Coiled coil</keyword>
<feature type="coiled-coil region" evidence="1">
    <location>
        <begin position="35"/>
        <end position="76"/>
    </location>
</feature>
<dbReference type="Proteomes" id="UP000326939">
    <property type="component" value="Chromosome 7"/>
</dbReference>
<sequence>MNTKSLISYFFLKQILSRSFSEKAIVSGSPLSAKLQQKEEKLDSARQHVKHCARKIESKEEELHKIKGRINTHDTELESREREFDANQLSIEDRSEELKGKDRQLKSAQLSIGECEKEVQLDSIQRTGYAYRNVKCRVSLLQLVIHNDAVAMVRNDTVGITDGRLGTEGIVGGRVGLQKMISGKPVHITPVAVKFSSSAPSNEVMFDIDCYLWSLKFGEMAANVVVVSMKMLGVGYKGESGMFSAEFIFTGFLFAEIKVKLTLMARSGKLHNRRQSDLWECRKGRDGGNARKWWQCGLRTWDHYGDLGTTSWLENPERHNLEVYC</sequence>
<name>A0A5N5LZS6_9ROSI</name>
<keyword evidence="3" id="KW-1185">Reference proteome</keyword>
<dbReference type="EMBL" id="VDCV01000007">
    <property type="protein sequence ID" value="KAB5548320.1"/>
    <property type="molecule type" value="Genomic_DNA"/>
</dbReference>
<evidence type="ECO:0000313" key="3">
    <source>
        <dbReference type="Proteomes" id="UP000326939"/>
    </source>
</evidence>
<dbReference type="SUPFAM" id="SSF57997">
    <property type="entry name" value="Tropomyosin"/>
    <property type="match status" value="1"/>
</dbReference>
<dbReference type="AlphaFoldDB" id="A0A5N5LZS6"/>
<reference evidence="3" key="1">
    <citation type="journal article" date="2019" name="Gigascience">
        <title>De novo genome assembly of the endangered Acer yangbiense, a plant species with extremely small populations endemic to Yunnan Province, China.</title>
        <authorList>
            <person name="Yang J."/>
            <person name="Wariss H.M."/>
            <person name="Tao L."/>
            <person name="Zhang R."/>
            <person name="Yun Q."/>
            <person name="Hollingsworth P."/>
            <person name="Dao Z."/>
            <person name="Luo G."/>
            <person name="Guo H."/>
            <person name="Ma Y."/>
            <person name="Sun W."/>
        </authorList>
    </citation>
    <scope>NUCLEOTIDE SEQUENCE [LARGE SCALE GENOMIC DNA]</scope>
    <source>
        <strain evidence="3">cv. br00</strain>
    </source>
</reference>
<gene>
    <name evidence="2" type="ORF">DKX38_011726</name>
</gene>
<evidence type="ECO:0000313" key="2">
    <source>
        <dbReference type="EMBL" id="KAB5548320.1"/>
    </source>
</evidence>
<proteinExistence type="predicted"/>
<organism evidence="2 3">
    <name type="scientific">Salix brachista</name>
    <dbReference type="NCBI Taxonomy" id="2182728"/>
    <lineage>
        <taxon>Eukaryota</taxon>
        <taxon>Viridiplantae</taxon>
        <taxon>Streptophyta</taxon>
        <taxon>Embryophyta</taxon>
        <taxon>Tracheophyta</taxon>
        <taxon>Spermatophyta</taxon>
        <taxon>Magnoliopsida</taxon>
        <taxon>eudicotyledons</taxon>
        <taxon>Gunneridae</taxon>
        <taxon>Pentapetalae</taxon>
        <taxon>rosids</taxon>
        <taxon>fabids</taxon>
        <taxon>Malpighiales</taxon>
        <taxon>Salicaceae</taxon>
        <taxon>Saliceae</taxon>
        <taxon>Salix</taxon>
    </lineage>
</organism>
<accession>A0A5N5LZS6</accession>
<evidence type="ECO:0000256" key="1">
    <source>
        <dbReference type="SAM" id="Coils"/>
    </source>
</evidence>